<dbReference type="EMBL" id="JAFLHG010000020">
    <property type="protein sequence ID" value="MBT8799415.1"/>
    <property type="molecule type" value="Genomic_DNA"/>
</dbReference>
<name>A0ABS5XXY7_9MICO</name>
<comment type="caution">
    <text evidence="1">The sequence shown here is derived from an EMBL/GenBank/DDBJ whole genome shotgun (WGS) entry which is preliminary data.</text>
</comment>
<gene>
    <name evidence="1" type="ORF">J0P97_15260</name>
</gene>
<protein>
    <submittedName>
        <fullName evidence="1">Uncharacterized protein</fullName>
    </submittedName>
</protein>
<organism evidence="1 2">
    <name type="scientific">Microbacterium flavum</name>
    <dbReference type="NCBI Taxonomy" id="415216"/>
    <lineage>
        <taxon>Bacteria</taxon>
        <taxon>Bacillati</taxon>
        <taxon>Actinomycetota</taxon>
        <taxon>Actinomycetes</taxon>
        <taxon>Micrococcales</taxon>
        <taxon>Microbacteriaceae</taxon>
        <taxon>Microbacterium</taxon>
    </lineage>
</organism>
<reference evidence="1 2" key="1">
    <citation type="submission" date="2021-03" db="EMBL/GenBank/DDBJ databases">
        <title>Microbacterium pauli sp. nov., isolated from microfiltered milk.</title>
        <authorList>
            <person name="Bellassi P."/>
            <person name="Fontana A."/>
            <person name="Callegari M.L."/>
            <person name="Lorenzo M."/>
            <person name="Cappa F."/>
        </authorList>
    </citation>
    <scope>NUCLEOTIDE SEQUENCE [LARGE SCALE GENOMIC DNA]</scope>
    <source>
        <strain evidence="1 2">DSM 18909</strain>
    </source>
</reference>
<sequence>MRGSEVDERDSAWERDDARYRIYVFEGAGNAVKTFDLEDATVEEALETADGLAGRGERLWSLALVENDTRGLRGLIWLSGMDYNDPPGSAREWRRRRQMQDRYLAARHRLGEPVVLPDGQRLIRVFPEWVRGWPLWENFSDEYHLAGPDLGLTPELSASLYEWNEAWQTRGVDDPEPEGWYERGLELVAQLRDELDGVAEVRPEFLRD</sequence>
<proteinExistence type="predicted"/>
<keyword evidence="2" id="KW-1185">Reference proteome</keyword>
<evidence type="ECO:0000313" key="1">
    <source>
        <dbReference type="EMBL" id="MBT8799415.1"/>
    </source>
</evidence>
<dbReference type="Proteomes" id="UP000740605">
    <property type="component" value="Unassembled WGS sequence"/>
</dbReference>
<evidence type="ECO:0000313" key="2">
    <source>
        <dbReference type="Proteomes" id="UP000740605"/>
    </source>
</evidence>
<accession>A0ABS5XXY7</accession>
<dbReference type="RefSeq" id="WP_215488647.1">
    <property type="nucleotide sequence ID" value="NZ_BAAAPJ010000002.1"/>
</dbReference>